<keyword evidence="1" id="KW-0808">Transferase</keyword>
<evidence type="ECO:0000256" key="11">
    <source>
        <dbReference type="SAM" id="MobiDB-lite"/>
    </source>
</evidence>
<dbReference type="EMBL" id="HG673752">
    <property type="protein sequence ID" value="CDJ37300.1"/>
    <property type="molecule type" value="Genomic_DNA"/>
</dbReference>
<accession>U6KGZ9</accession>
<feature type="region of interest" description="Disordered" evidence="11">
    <location>
        <begin position="501"/>
        <end position="525"/>
    </location>
</feature>
<dbReference type="OMA" id="HANGLCH"/>
<dbReference type="Proteomes" id="UP000030747">
    <property type="component" value="Unassembled WGS sequence"/>
</dbReference>
<keyword evidence="2 10" id="KW-0547">Nucleotide-binding</keyword>
<evidence type="ECO:0000256" key="6">
    <source>
        <dbReference type="ARBA" id="ARBA00038999"/>
    </source>
</evidence>
<comment type="catalytic activity">
    <reaction evidence="9">
        <text>L-tyrosyl-[protein] + ATP = O-phospho-L-tyrosyl-[protein] + ADP + H(+)</text>
        <dbReference type="Rhea" id="RHEA:10596"/>
        <dbReference type="Rhea" id="RHEA-COMP:10136"/>
        <dbReference type="Rhea" id="RHEA-COMP:20101"/>
        <dbReference type="ChEBI" id="CHEBI:15378"/>
        <dbReference type="ChEBI" id="CHEBI:30616"/>
        <dbReference type="ChEBI" id="CHEBI:46858"/>
        <dbReference type="ChEBI" id="CHEBI:61978"/>
        <dbReference type="ChEBI" id="CHEBI:456216"/>
        <dbReference type="EC" id="2.7.12.2"/>
    </reaction>
</comment>
<evidence type="ECO:0000256" key="4">
    <source>
        <dbReference type="ARBA" id="ARBA00022840"/>
    </source>
</evidence>
<evidence type="ECO:0000256" key="12">
    <source>
        <dbReference type="SAM" id="SignalP"/>
    </source>
</evidence>
<comment type="catalytic activity">
    <reaction evidence="7">
        <text>L-seryl-[protein] + ATP = O-phospho-L-seryl-[protein] + ADP + H(+)</text>
        <dbReference type="Rhea" id="RHEA:17989"/>
        <dbReference type="Rhea" id="RHEA-COMP:9863"/>
        <dbReference type="Rhea" id="RHEA-COMP:11604"/>
        <dbReference type="ChEBI" id="CHEBI:15378"/>
        <dbReference type="ChEBI" id="CHEBI:29999"/>
        <dbReference type="ChEBI" id="CHEBI:30616"/>
        <dbReference type="ChEBI" id="CHEBI:83421"/>
        <dbReference type="ChEBI" id="CHEBI:456216"/>
        <dbReference type="EC" id="2.7.12.2"/>
    </reaction>
</comment>
<feature type="region of interest" description="Disordered" evidence="11">
    <location>
        <begin position="78"/>
        <end position="108"/>
    </location>
</feature>
<feature type="compositionally biased region" description="Low complexity" evidence="11">
    <location>
        <begin position="83"/>
        <end position="94"/>
    </location>
</feature>
<evidence type="ECO:0000256" key="9">
    <source>
        <dbReference type="ARBA" id="ARBA00051693"/>
    </source>
</evidence>
<dbReference type="PANTHER" id="PTHR48013">
    <property type="entry name" value="DUAL SPECIFICITY MITOGEN-ACTIVATED PROTEIN KINASE KINASE 5-RELATED"/>
    <property type="match status" value="1"/>
</dbReference>
<dbReference type="EC" id="2.7.12.2" evidence="6"/>
<proteinExistence type="inferred from homology"/>
<evidence type="ECO:0000313" key="15">
    <source>
        <dbReference type="Proteomes" id="UP000030747"/>
    </source>
</evidence>
<dbReference type="InterPro" id="IPR011009">
    <property type="entry name" value="Kinase-like_dom_sf"/>
</dbReference>
<gene>
    <name evidence="14" type="ORF">ETH_00027705</name>
</gene>
<keyword evidence="15" id="KW-1185">Reference proteome</keyword>
<reference evidence="14" key="2">
    <citation type="submission" date="2013-10" db="EMBL/GenBank/DDBJ databases">
        <authorList>
            <person name="Aslett M."/>
        </authorList>
    </citation>
    <scope>NUCLEOTIDE SEQUENCE [LARGE SCALE GENOMIC DNA]</scope>
    <source>
        <strain evidence="14">Houghton</strain>
    </source>
</reference>
<dbReference type="InterPro" id="IPR017441">
    <property type="entry name" value="Protein_kinase_ATP_BS"/>
</dbReference>
<evidence type="ECO:0000256" key="5">
    <source>
        <dbReference type="ARBA" id="ARBA00038035"/>
    </source>
</evidence>
<evidence type="ECO:0000259" key="13">
    <source>
        <dbReference type="PROSITE" id="PS50011"/>
    </source>
</evidence>
<dbReference type="PANTHER" id="PTHR48013:SF9">
    <property type="entry name" value="DUAL SPECIFICITY MITOGEN-ACTIVATED PROTEIN KINASE KINASE 5"/>
    <property type="match status" value="1"/>
</dbReference>
<dbReference type="InterPro" id="IPR000719">
    <property type="entry name" value="Prot_kinase_dom"/>
</dbReference>
<dbReference type="PROSITE" id="PS50011">
    <property type="entry name" value="PROTEIN_KINASE_DOM"/>
    <property type="match status" value="1"/>
</dbReference>
<dbReference type="Pfam" id="PF00069">
    <property type="entry name" value="Pkinase"/>
    <property type="match status" value="1"/>
</dbReference>
<dbReference type="SMART" id="SM00220">
    <property type="entry name" value="S_TKc"/>
    <property type="match status" value="1"/>
</dbReference>
<feature type="compositionally biased region" description="Basic and acidic residues" evidence="11">
    <location>
        <begin position="506"/>
        <end position="525"/>
    </location>
</feature>
<evidence type="ECO:0000313" key="14">
    <source>
        <dbReference type="EMBL" id="CDJ37300.1"/>
    </source>
</evidence>
<sequence length="525" mass="56687">MRLLLFLAGALAPALAYGHPPPQKPEVEEIADSEGNNTYQRSPAVPKTFAEVAKAVRRGRAGSKMSFADVVLQVMRGKNSADSSSSSSGSGSSSTNYLRKPGPLPRPQQAVVETMMTNKAAKTSDKKASGKGKKHKLEHVLKEVLSLMSGGSPDLTLYNLRDALTGETVLNKCVVDVTGLLGAGGTAVVIAVSVRHSADAEALGLDEFAVKMPYYYLGEMEQPSRQLLRLVHEDMQLMLETERQPLRLAAAAAAAAGAAAGAVGGAPTARKVARQNQWVVPLFVATVGSPKASLQVHQNTVFGNSVLLSEVMLGDGADLMHESPHGFPVERLPVEARVQVCLQVLETVARLHATGWCHADIKPENFLISKSGKVHLADFGMAGEAGDRRKCTEKITPLFMDPSHAECFVRKGETNISHKYDAWSAGLTCYVLMTNGRLPFRIRTGRGMEEYLAMLDTTHTARSLTLQHPSHALREVGVPAVWAAAVSELLNRDRAKRPTPLQLLDRYPELRQASERPKKKAKAEA</sequence>
<evidence type="ECO:0000256" key="2">
    <source>
        <dbReference type="ARBA" id="ARBA00022741"/>
    </source>
</evidence>
<evidence type="ECO:0000256" key="3">
    <source>
        <dbReference type="ARBA" id="ARBA00022777"/>
    </source>
</evidence>
<keyword evidence="12" id="KW-0732">Signal</keyword>
<dbReference type="Gene3D" id="1.10.510.10">
    <property type="entry name" value="Transferase(Phosphotransferase) domain 1"/>
    <property type="match status" value="1"/>
</dbReference>
<feature type="chain" id="PRO_5004672947" description="mitogen-activated protein kinase kinase" evidence="12">
    <location>
        <begin position="19"/>
        <end position="525"/>
    </location>
</feature>
<evidence type="ECO:0000256" key="7">
    <source>
        <dbReference type="ARBA" id="ARBA00049014"/>
    </source>
</evidence>
<feature type="binding site" evidence="10">
    <location>
        <position position="211"/>
    </location>
    <ligand>
        <name>ATP</name>
        <dbReference type="ChEBI" id="CHEBI:30616"/>
    </ligand>
</feature>
<evidence type="ECO:0000256" key="1">
    <source>
        <dbReference type="ARBA" id="ARBA00022679"/>
    </source>
</evidence>
<dbReference type="GO" id="GO:0004708">
    <property type="term" value="F:MAP kinase kinase activity"/>
    <property type="evidence" value="ECO:0007669"/>
    <property type="project" value="UniProtKB-EC"/>
</dbReference>
<name>U6KGZ9_EIMTE</name>
<organism evidence="14 15">
    <name type="scientific">Eimeria tenella</name>
    <name type="common">Coccidian parasite</name>
    <dbReference type="NCBI Taxonomy" id="5802"/>
    <lineage>
        <taxon>Eukaryota</taxon>
        <taxon>Sar</taxon>
        <taxon>Alveolata</taxon>
        <taxon>Apicomplexa</taxon>
        <taxon>Conoidasida</taxon>
        <taxon>Coccidia</taxon>
        <taxon>Eucoccidiorida</taxon>
        <taxon>Eimeriorina</taxon>
        <taxon>Eimeriidae</taxon>
        <taxon>Eimeria</taxon>
    </lineage>
</organism>
<keyword evidence="3 14" id="KW-0418">Kinase</keyword>
<dbReference type="PROSITE" id="PS00107">
    <property type="entry name" value="PROTEIN_KINASE_ATP"/>
    <property type="match status" value="1"/>
</dbReference>
<comment type="similarity">
    <text evidence="5">Belongs to the protein kinase superfamily. STE Ser/Thr protein kinase family. MAP kinase kinase subfamily.</text>
</comment>
<dbReference type="AlphaFoldDB" id="U6KGZ9"/>
<protein>
    <recommendedName>
        <fullName evidence="6">mitogen-activated protein kinase kinase</fullName>
        <ecNumber evidence="6">2.7.12.2</ecNumber>
    </recommendedName>
</protein>
<dbReference type="VEuPathDB" id="ToxoDB:ETH_00027705"/>
<dbReference type="GO" id="GO:0005524">
    <property type="term" value="F:ATP binding"/>
    <property type="evidence" value="ECO:0007669"/>
    <property type="project" value="UniProtKB-UniRule"/>
</dbReference>
<dbReference type="GeneID" id="25254634"/>
<feature type="domain" description="Protein kinase" evidence="13">
    <location>
        <begin position="175"/>
        <end position="510"/>
    </location>
</feature>
<dbReference type="OrthoDB" id="346029at2759"/>
<evidence type="ECO:0000256" key="8">
    <source>
        <dbReference type="ARBA" id="ARBA00049299"/>
    </source>
</evidence>
<dbReference type="RefSeq" id="XP_013228138.1">
    <property type="nucleotide sequence ID" value="XM_013372684.1"/>
</dbReference>
<feature type="signal peptide" evidence="12">
    <location>
        <begin position="1"/>
        <end position="18"/>
    </location>
</feature>
<dbReference type="SMR" id="U6KGZ9"/>
<keyword evidence="4 10" id="KW-0067">ATP-binding</keyword>
<comment type="catalytic activity">
    <reaction evidence="8">
        <text>L-threonyl-[protein] + ATP = O-phospho-L-threonyl-[protein] + ADP + H(+)</text>
        <dbReference type="Rhea" id="RHEA:46608"/>
        <dbReference type="Rhea" id="RHEA-COMP:11060"/>
        <dbReference type="Rhea" id="RHEA-COMP:11605"/>
        <dbReference type="ChEBI" id="CHEBI:15378"/>
        <dbReference type="ChEBI" id="CHEBI:30013"/>
        <dbReference type="ChEBI" id="CHEBI:30616"/>
        <dbReference type="ChEBI" id="CHEBI:61977"/>
        <dbReference type="ChEBI" id="CHEBI:456216"/>
        <dbReference type="EC" id="2.7.12.2"/>
    </reaction>
</comment>
<dbReference type="VEuPathDB" id="ToxoDB:ETH2_1303700"/>
<dbReference type="SUPFAM" id="SSF56112">
    <property type="entry name" value="Protein kinase-like (PK-like)"/>
    <property type="match status" value="1"/>
</dbReference>
<reference evidence="14" key="1">
    <citation type="submission" date="2013-10" db="EMBL/GenBank/DDBJ databases">
        <title>Genomic analysis of the causative agents of coccidiosis in chickens.</title>
        <authorList>
            <person name="Reid A.J."/>
            <person name="Blake D."/>
            <person name="Billington K."/>
            <person name="Browne H."/>
            <person name="Dunn M."/>
            <person name="Hung S."/>
            <person name="Kawahara F."/>
            <person name="Miranda-Saavedra D."/>
            <person name="Mourier T."/>
            <person name="Nagra H."/>
            <person name="Otto T.D."/>
            <person name="Rawlings N."/>
            <person name="Sanchez A."/>
            <person name="Sanders M."/>
            <person name="Subramaniam C."/>
            <person name="Tay Y."/>
            <person name="Dear P."/>
            <person name="Doerig C."/>
            <person name="Gruber A."/>
            <person name="Parkinson J."/>
            <person name="Shirley M."/>
            <person name="Wan K.L."/>
            <person name="Berriman M."/>
            <person name="Tomley F."/>
            <person name="Pain A."/>
        </authorList>
    </citation>
    <scope>NUCLEOTIDE SEQUENCE [LARGE SCALE GENOMIC DNA]</scope>
    <source>
        <strain evidence="14">Houghton</strain>
    </source>
</reference>
<evidence type="ECO:0000256" key="10">
    <source>
        <dbReference type="PROSITE-ProRule" id="PRU10141"/>
    </source>
</evidence>